<dbReference type="Pfam" id="PF01370">
    <property type="entry name" value="Epimerase"/>
    <property type="match status" value="1"/>
</dbReference>
<dbReference type="InterPro" id="IPR036291">
    <property type="entry name" value="NAD(P)-bd_dom_sf"/>
</dbReference>
<proteinExistence type="inferred from homology"/>
<evidence type="ECO:0000256" key="2">
    <source>
        <dbReference type="ARBA" id="ARBA00006617"/>
    </source>
</evidence>
<keyword evidence="10" id="KW-1185">Reference proteome</keyword>
<dbReference type="GO" id="GO:0005741">
    <property type="term" value="C:mitochondrial outer membrane"/>
    <property type="evidence" value="ECO:0007669"/>
    <property type="project" value="UniProtKB-SubCell"/>
</dbReference>
<keyword evidence="3" id="KW-1000">Mitochondrion outer membrane</keyword>
<dbReference type="PANTHER" id="PTHR14097">
    <property type="entry name" value="OXIDOREDUCTASE HTATIP2"/>
    <property type="match status" value="1"/>
</dbReference>
<dbReference type="InterPro" id="IPR001509">
    <property type="entry name" value="Epimerase_deHydtase"/>
</dbReference>
<keyword evidence="7" id="KW-0732">Signal</keyword>
<dbReference type="VEuPathDB" id="FungiDB:MMYC01_206412"/>
<comment type="caution">
    <text evidence="9">The sequence shown here is derived from an EMBL/GenBank/DDBJ whole genome shotgun (WGS) entry which is preliminary data.</text>
</comment>
<dbReference type="SUPFAM" id="SSF51735">
    <property type="entry name" value="NAD(P)-binding Rossmann-fold domains"/>
    <property type="match status" value="1"/>
</dbReference>
<feature type="domain" description="NAD-dependent epimerase/dehydratase" evidence="8">
    <location>
        <begin position="5"/>
        <end position="159"/>
    </location>
</feature>
<dbReference type="OrthoDB" id="430436at2759"/>
<evidence type="ECO:0000259" key="8">
    <source>
        <dbReference type="Pfam" id="PF01370"/>
    </source>
</evidence>
<dbReference type="GO" id="GO:0051170">
    <property type="term" value="P:import into nucleus"/>
    <property type="evidence" value="ECO:0007669"/>
    <property type="project" value="TreeGrafter"/>
</dbReference>
<keyword evidence="5" id="KW-0496">Mitochondrion</keyword>
<evidence type="ECO:0000256" key="4">
    <source>
        <dbReference type="ARBA" id="ARBA00022946"/>
    </source>
</evidence>
<reference evidence="9 10" key="1">
    <citation type="journal article" date="2016" name="Genome Announc.">
        <title>Genome Sequence of Madurella mycetomatis mm55, Isolated from a Human Mycetoma Case in Sudan.</title>
        <authorList>
            <person name="Smit S."/>
            <person name="Derks M.F."/>
            <person name="Bervoets S."/>
            <person name="Fahal A."/>
            <person name="van Leeuwen W."/>
            <person name="van Belkum A."/>
            <person name="van de Sande W.W."/>
        </authorList>
    </citation>
    <scope>NUCLEOTIDE SEQUENCE [LARGE SCALE GENOMIC DNA]</scope>
    <source>
        <strain evidence="10">mm55</strain>
    </source>
</reference>
<dbReference type="PANTHER" id="PTHR14097:SF7">
    <property type="entry name" value="OXIDOREDUCTASE HTATIP2"/>
    <property type="match status" value="1"/>
</dbReference>
<dbReference type="FunFam" id="3.40.50.720:FF:000366">
    <property type="entry name" value="Protein FMP52, mitochondrial"/>
    <property type="match status" value="1"/>
</dbReference>
<accession>A0A175W0S2</accession>
<gene>
    <name evidence="9" type="ORF">MMYC01_206412</name>
</gene>
<evidence type="ECO:0000256" key="5">
    <source>
        <dbReference type="ARBA" id="ARBA00023128"/>
    </source>
</evidence>
<organism evidence="9 10">
    <name type="scientific">Madurella mycetomatis</name>
    <dbReference type="NCBI Taxonomy" id="100816"/>
    <lineage>
        <taxon>Eukaryota</taxon>
        <taxon>Fungi</taxon>
        <taxon>Dikarya</taxon>
        <taxon>Ascomycota</taxon>
        <taxon>Pezizomycotina</taxon>
        <taxon>Sordariomycetes</taxon>
        <taxon>Sordariomycetidae</taxon>
        <taxon>Sordariales</taxon>
        <taxon>Sordariales incertae sedis</taxon>
        <taxon>Madurella</taxon>
    </lineage>
</organism>
<evidence type="ECO:0000313" key="9">
    <source>
        <dbReference type="EMBL" id="KXX76850.1"/>
    </source>
</evidence>
<feature type="signal peptide" evidence="7">
    <location>
        <begin position="1"/>
        <end position="15"/>
    </location>
</feature>
<dbReference type="AlphaFoldDB" id="A0A175W0S2"/>
<evidence type="ECO:0000256" key="6">
    <source>
        <dbReference type="ARBA" id="ARBA00023136"/>
    </source>
</evidence>
<evidence type="ECO:0000256" key="1">
    <source>
        <dbReference type="ARBA" id="ARBA00004450"/>
    </source>
</evidence>
<comment type="similarity">
    <text evidence="2">Belongs to the FMP52 family.</text>
</comment>
<dbReference type="Proteomes" id="UP000078237">
    <property type="component" value="Unassembled WGS sequence"/>
</dbReference>
<name>A0A175W0S2_9PEZI</name>
<dbReference type="Gene3D" id="3.40.50.720">
    <property type="entry name" value="NAD(P)-binding Rossmann-like Domain"/>
    <property type="match status" value="1"/>
</dbReference>
<feature type="chain" id="PRO_5012520369" evidence="7">
    <location>
        <begin position="16"/>
        <end position="233"/>
    </location>
</feature>
<keyword evidence="6" id="KW-0472">Membrane</keyword>
<comment type="subcellular location">
    <subcellularLocation>
        <location evidence="1">Mitochondrion outer membrane</location>
        <topology evidence="1">Peripheral membrane protein</topology>
    </subcellularLocation>
</comment>
<keyword evidence="4" id="KW-0809">Transit peptide</keyword>
<dbReference type="EMBL" id="LCTW02000190">
    <property type="protein sequence ID" value="KXX76850.1"/>
    <property type="molecule type" value="Genomic_DNA"/>
</dbReference>
<protein>
    <submittedName>
        <fullName evidence="9">Protein FMP52, mitochondrial</fullName>
    </submittedName>
</protein>
<evidence type="ECO:0000256" key="3">
    <source>
        <dbReference type="ARBA" id="ARBA00022787"/>
    </source>
</evidence>
<sequence length="233" mass="24656">MASTLIIGSTGLVGAHILSTLLASDAPSVVHTISRRLPKSTGPKLQATVEADTTQWASQLSAISPPPTTVISSLGTTRAQAGGIANQWKIDHDLNVELARSAKQAGVRNFVFISSAGIRSFLSGYVPYSQMKRGVEDAVKELGFETAVIVRPGLIMGEREVPHQGGPLVNSAVRGLGRLLGQGAADKFGQEAEVIARAAVHAARIAEEGKAPEKYWVLEAADIVRLGRTEWKS</sequence>
<dbReference type="STRING" id="100816.A0A175W0S2"/>
<evidence type="ECO:0000313" key="10">
    <source>
        <dbReference type="Proteomes" id="UP000078237"/>
    </source>
</evidence>
<evidence type="ECO:0000256" key="7">
    <source>
        <dbReference type="SAM" id="SignalP"/>
    </source>
</evidence>